<dbReference type="InterPro" id="IPR023801">
    <property type="entry name" value="His_deacetylse_dom"/>
</dbReference>
<dbReference type="PRINTS" id="PR01270">
    <property type="entry name" value="HDASUPER"/>
</dbReference>
<gene>
    <name evidence="2" type="ORF">TrRE_jg9788</name>
</gene>
<protein>
    <recommendedName>
        <fullName evidence="1">Histone deacetylase domain-containing protein</fullName>
    </recommendedName>
</protein>
<reference evidence="2" key="1">
    <citation type="submission" date="2022-07" db="EMBL/GenBank/DDBJ databases">
        <title>Genome analysis of Parmales, a sister group of diatoms, reveals the evolutionary specialization of diatoms from phago-mixotrophs to photoautotrophs.</title>
        <authorList>
            <person name="Ban H."/>
            <person name="Sato S."/>
            <person name="Yoshikawa S."/>
            <person name="Kazumasa Y."/>
            <person name="Nakamura Y."/>
            <person name="Ichinomiya M."/>
            <person name="Saitoh K."/>
            <person name="Sato N."/>
            <person name="Blanc-Mathieu R."/>
            <person name="Endo H."/>
            <person name="Kuwata A."/>
            <person name="Ogata H."/>
        </authorList>
    </citation>
    <scope>NUCLEOTIDE SEQUENCE</scope>
</reference>
<accession>A0A9W7L1Y5</accession>
<dbReference type="SUPFAM" id="SSF52768">
    <property type="entry name" value="Arginase/deacetylase"/>
    <property type="match status" value="1"/>
</dbReference>
<organism evidence="2 3">
    <name type="scientific">Triparma retinervis</name>
    <dbReference type="NCBI Taxonomy" id="2557542"/>
    <lineage>
        <taxon>Eukaryota</taxon>
        <taxon>Sar</taxon>
        <taxon>Stramenopiles</taxon>
        <taxon>Ochrophyta</taxon>
        <taxon>Bolidophyceae</taxon>
        <taxon>Parmales</taxon>
        <taxon>Triparmaceae</taxon>
        <taxon>Triparma</taxon>
    </lineage>
</organism>
<dbReference type="GO" id="GO:0004407">
    <property type="term" value="F:histone deacetylase activity"/>
    <property type="evidence" value="ECO:0007669"/>
    <property type="project" value="TreeGrafter"/>
</dbReference>
<evidence type="ECO:0000313" key="2">
    <source>
        <dbReference type="EMBL" id="GMI20133.1"/>
    </source>
</evidence>
<evidence type="ECO:0000259" key="1">
    <source>
        <dbReference type="Pfam" id="PF00850"/>
    </source>
</evidence>
<dbReference type="AlphaFoldDB" id="A0A9W7L1Y5"/>
<dbReference type="OrthoDB" id="424012at2759"/>
<dbReference type="PANTHER" id="PTHR10625:SF31">
    <property type="entry name" value="HISTONE DEACETYLASE DOMAIN-CONTAINING PROTEIN"/>
    <property type="match status" value="1"/>
</dbReference>
<proteinExistence type="predicted"/>
<dbReference type="Proteomes" id="UP001165082">
    <property type="component" value="Unassembled WGS sequence"/>
</dbReference>
<dbReference type="GO" id="GO:0000118">
    <property type="term" value="C:histone deacetylase complex"/>
    <property type="evidence" value="ECO:0007669"/>
    <property type="project" value="TreeGrafter"/>
</dbReference>
<dbReference type="PANTHER" id="PTHR10625">
    <property type="entry name" value="HISTONE DEACETYLASE HDAC1-RELATED"/>
    <property type="match status" value="1"/>
</dbReference>
<dbReference type="GO" id="GO:0005737">
    <property type="term" value="C:cytoplasm"/>
    <property type="evidence" value="ECO:0007669"/>
    <property type="project" value="TreeGrafter"/>
</dbReference>
<name>A0A9W7L1Y5_9STRA</name>
<dbReference type="Pfam" id="PF00850">
    <property type="entry name" value="Hist_deacetyl"/>
    <property type="match status" value="1"/>
</dbReference>
<dbReference type="InterPro" id="IPR037138">
    <property type="entry name" value="His_deacetylse_dom_sf"/>
</dbReference>
<dbReference type="PROSITE" id="PS51257">
    <property type="entry name" value="PROKAR_LIPOPROTEIN"/>
    <property type="match status" value="1"/>
</dbReference>
<comment type="caution">
    <text evidence="2">The sequence shown here is derived from an EMBL/GenBank/DDBJ whole genome shotgun (WGS) entry which is preliminary data.</text>
</comment>
<dbReference type="InterPro" id="IPR023696">
    <property type="entry name" value="Ureohydrolase_dom_sf"/>
</dbReference>
<dbReference type="GO" id="GO:0040029">
    <property type="term" value="P:epigenetic regulation of gene expression"/>
    <property type="evidence" value="ECO:0007669"/>
    <property type="project" value="TreeGrafter"/>
</dbReference>
<feature type="domain" description="Histone deacetylase" evidence="1">
    <location>
        <begin position="64"/>
        <end position="343"/>
    </location>
</feature>
<keyword evidence="3" id="KW-1185">Reference proteome</keyword>
<dbReference type="InterPro" id="IPR000286">
    <property type="entry name" value="HDACs"/>
</dbReference>
<dbReference type="CDD" id="cd09996">
    <property type="entry name" value="HDAC_classII_1"/>
    <property type="match status" value="1"/>
</dbReference>
<dbReference type="EMBL" id="BRXZ01008034">
    <property type="protein sequence ID" value="GMI20133.1"/>
    <property type="molecule type" value="Genomic_DNA"/>
</dbReference>
<sequence>MLPSRSNLKVSRRTGFVADERFYWHHAGFITAGCDIATFNPTDGEFIQPNSGSQGYFENESTKRRMASLIDVCGLMEKLDTSTVKKRAAMKEELMLIHGRDYIDKVEDMSRRNGGDAGDFAFFGPGSYEIAALAVGCCVEAVNSVLDKVLDNAYVLCRPPGHHAERDKGMGFCLFNNIAIAAEHAIKVRGVKRVAIVDWDVHHGNGTQQAFFERSDVMFISIHQDNLYPPSSGSVNEIGAGEGEGFNVNIPLPPGCGDGAYKRTMEAVVLPSLRKFDPELILVSCGFDAGFQDPLGCQMVTSLGFSQMAKDVISFNLDIPIVFCHEGGYSPEHVPYCGLRVLEELCGLEKSNVKFYDDGLDYGYQPCQTWQEDVLQRVRELHGL</sequence>
<dbReference type="Gene3D" id="3.40.800.20">
    <property type="entry name" value="Histone deacetylase domain"/>
    <property type="match status" value="1"/>
</dbReference>
<evidence type="ECO:0000313" key="3">
    <source>
        <dbReference type="Proteomes" id="UP001165082"/>
    </source>
</evidence>